<keyword evidence="2" id="KW-1185">Reference proteome</keyword>
<evidence type="ECO:0000313" key="2">
    <source>
        <dbReference type="Proteomes" id="UP000249497"/>
    </source>
</evidence>
<sequence>MNLKLRIDDDDDSDDDIDDDIDEAAAAAAAAAAAVLLLGGLEIWGVHMGSKVPFVLVVGAVLARQRFFKHFERDGNVMNCKPATEYLREVSLPCQVLKVLQSSAPGKLHLTAGMEGPELKLKVPV</sequence>
<dbReference type="EMBL" id="KZ824830">
    <property type="protein sequence ID" value="RAH78163.1"/>
    <property type="molecule type" value="Genomic_DNA"/>
</dbReference>
<protein>
    <submittedName>
        <fullName evidence="1">Uncharacterized protein</fullName>
    </submittedName>
</protein>
<evidence type="ECO:0000313" key="1">
    <source>
        <dbReference type="EMBL" id="RAH78163.1"/>
    </source>
</evidence>
<name>A0A8T8WR62_ASPJA</name>
<gene>
    <name evidence="1" type="ORF">BO86DRAFT_439162</name>
</gene>
<organism evidence="1 2">
    <name type="scientific">Aspergillus japonicus CBS 114.51</name>
    <dbReference type="NCBI Taxonomy" id="1448312"/>
    <lineage>
        <taxon>Eukaryota</taxon>
        <taxon>Fungi</taxon>
        <taxon>Dikarya</taxon>
        <taxon>Ascomycota</taxon>
        <taxon>Pezizomycotina</taxon>
        <taxon>Eurotiomycetes</taxon>
        <taxon>Eurotiomycetidae</taxon>
        <taxon>Eurotiales</taxon>
        <taxon>Aspergillaceae</taxon>
        <taxon>Aspergillus</taxon>
        <taxon>Aspergillus subgen. Circumdati</taxon>
    </lineage>
</organism>
<dbReference type="Proteomes" id="UP000249497">
    <property type="component" value="Unassembled WGS sequence"/>
</dbReference>
<dbReference type="GeneID" id="37179842"/>
<dbReference type="AlphaFoldDB" id="A0A8T8WR62"/>
<dbReference type="RefSeq" id="XP_025524057.1">
    <property type="nucleotide sequence ID" value="XM_025676149.1"/>
</dbReference>
<reference evidence="1 2" key="1">
    <citation type="submission" date="2018-02" db="EMBL/GenBank/DDBJ databases">
        <title>The genomes of Aspergillus section Nigri reveals drivers in fungal speciation.</title>
        <authorList>
            <consortium name="DOE Joint Genome Institute"/>
            <person name="Vesth T.C."/>
            <person name="Nybo J."/>
            <person name="Theobald S."/>
            <person name="Brandl J."/>
            <person name="Frisvad J.C."/>
            <person name="Nielsen K.F."/>
            <person name="Lyhne E.K."/>
            <person name="Kogle M.E."/>
            <person name="Kuo A."/>
            <person name="Riley R."/>
            <person name="Clum A."/>
            <person name="Nolan M."/>
            <person name="Lipzen A."/>
            <person name="Salamov A."/>
            <person name="Henrissat B."/>
            <person name="Wiebenga A."/>
            <person name="De vries R.P."/>
            <person name="Grigoriev I.V."/>
            <person name="Mortensen U.H."/>
            <person name="Andersen M.R."/>
            <person name="Baker S.E."/>
        </authorList>
    </citation>
    <scope>NUCLEOTIDE SEQUENCE [LARGE SCALE GENOMIC DNA]</scope>
    <source>
        <strain evidence="1 2">CBS 114.51</strain>
    </source>
</reference>
<proteinExistence type="predicted"/>
<accession>A0A8T8WR62</accession>